<keyword evidence="7" id="KW-1185">Reference proteome</keyword>
<dbReference type="InterPro" id="IPR020046">
    <property type="entry name" value="5-3_exonucl_a-hlix_arch_N"/>
</dbReference>
<dbReference type="Pfam" id="PF01367">
    <property type="entry name" value="5_3_exonuc"/>
    <property type="match status" value="1"/>
</dbReference>
<organism evidence="6 7">
    <name type="scientific">Seonamhaeicola algicola</name>
    <dbReference type="NCBI Taxonomy" id="1719036"/>
    <lineage>
        <taxon>Bacteria</taxon>
        <taxon>Pseudomonadati</taxon>
        <taxon>Bacteroidota</taxon>
        <taxon>Flavobacteriia</taxon>
        <taxon>Flavobacteriales</taxon>
        <taxon>Flavobacteriaceae</taxon>
    </lineage>
</organism>
<feature type="domain" description="5'-3' exonuclease" evidence="5">
    <location>
        <begin position="5"/>
        <end position="266"/>
    </location>
</feature>
<dbReference type="SMART" id="SM00279">
    <property type="entry name" value="HhH2"/>
    <property type="match status" value="1"/>
</dbReference>
<dbReference type="PANTHER" id="PTHR42646:SF2">
    <property type="entry name" value="5'-3' EXONUCLEASE FAMILY PROTEIN"/>
    <property type="match status" value="1"/>
</dbReference>
<dbReference type="Proteomes" id="UP000321790">
    <property type="component" value="Unassembled WGS sequence"/>
</dbReference>
<dbReference type="InterPro" id="IPR036279">
    <property type="entry name" value="5-3_exonuclease_C_sf"/>
</dbReference>
<dbReference type="GO" id="GO:0033567">
    <property type="term" value="P:DNA replication, Okazaki fragment processing"/>
    <property type="evidence" value="ECO:0007669"/>
    <property type="project" value="InterPro"/>
</dbReference>
<dbReference type="Pfam" id="PF02739">
    <property type="entry name" value="5_3_exonuc_N"/>
    <property type="match status" value="1"/>
</dbReference>
<dbReference type="PANTHER" id="PTHR42646">
    <property type="entry name" value="FLAP ENDONUCLEASE XNI"/>
    <property type="match status" value="1"/>
</dbReference>
<evidence type="ECO:0000313" key="7">
    <source>
        <dbReference type="Proteomes" id="UP000321790"/>
    </source>
</evidence>
<dbReference type="InterPro" id="IPR002421">
    <property type="entry name" value="5-3_exonuclease"/>
</dbReference>
<dbReference type="GO" id="GO:0017108">
    <property type="term" value="F:5'-flap endonuclease activity"/>
    <property type="evidence" value="ECO:0007669"/>
    <property type="project" value="InterPro"/>
</dbReference>
<protein>
    <submittedName>
        <fullName evidence="6">DNA polymerase I</fullName>
    </submittedName>
</protein>
<evidence type="ECO:0000256" key="2">
    <source>
        <dbReference type="ARBA" id="ARBA00022801"/>
    </source>
</evidence>
<dbReference type="SMART" id="SM00475">
    <property type="entry name" value="53EXOc"/>
    <property type="match status" value="1"/>
</dbReference>
<evidence type="ECO:0000256" key="1">
    <source>
        <dbReference type="ARBA" id="ARBA00022722"/>
    </source>
</evidence>
<reference evidence="7" key="1">
    <citation type="submission" date="2019-08" db="EMBL/GenBank/DDBJ databases">
        <title>Seonamhaeicola sediminis sp. nov., isolated from marine sediment.</title>
        <authorList>
            <person name="Cao W.R."/>
        </authorList>
    </citation>
    <scope>NUCLEOTIDE SEQUENCE [LARGE SCALE GENOMIC DNA]</scope>
    <source>
        <strain evidence="7">Gy8</strain>
    </source>
</reference>
<dbReference type="FunFam" id="1.10.150.20:FF:000003">
    <property type="entry name" value="DNA polymerase I"/>
    <property type="match status" value="1"/>
</dbReference>
<comment type="caution">
    <text evidence="6">The sequence shown here is derived from an EMBL/GenBank/DDBJ whole genome shotgun (WGS) entry which is preliminary data.</text>
</comment>
<evidence type="ECO:0000313" key="6">
    <source>
        <dbReference type="EMBL" id="TXE06391.1"/>
    </source>
</evidence>
<dbReference type="AlphaFoldDB" id="A0A5C7AD57"/>
<dbReference type="Gene3D" id="3.40.50.1010">
    <property type="entry name" value="5'-nuclease"/>
    <property type="match status" value="1"/>
</dbReference>
<dbReference type="RefSeq" id="WP_317131288.1">
    <property type="nucleotide sequence ID" value="NZ_VOSC01000033.1"/>
</dbReference>
<evidence type="ECO:0000256" key="3">
    <source>
        <dbReference type="ARBA" id="ARBA00023125"/>
    </source>
</evidence>
<dbReference type="InterPro" id="IPR029060">
    <property type="entry name" value="PIN-like_dom_sf"/>
</dbReference>
<dbReference type="CDD" id="cd09859">
    <property type="entry name" value="PIN_53EXO"/>
    <property type="match status" value="1"/>
</dbReference>
<proteinExistence type="predicted"/>
<dbReference type="SUPFAM" id="SSF47807">
    <property type="entry name" value="5' to 3' exonuclease, C-terminal subdomain"/>
    <property type="match status" value="1"/>
</dbReference>
<keyword evidence="2" id="KW-0378">Hydrolase</keyword>
<name>A0A5C7AD57_9FLAO</name>
<dbReference type="InterPro" id="IPR008918">
    <property type="entry name" value="HhH2"/>
</dbReference>
<sequence length="344" mass="38462">MSDQKRLFLVDAYALIFRGYYAFIKNPRINSKGIDTSAIMGFMNSLLDVIKRERPDHLAVCFDKGGSTDRVEMFEAYKANRDETPEAIKVAVPYIQEILKAMHIPIMVKEGYEADDVIGTLSKQAEKQGYQTFMVTPDKDFAQLVSENIFMYRPKSFGGGYETWGIAEVQKKFEVEDPLQVIDFLGMMGDASDNIPGLPGVGEKTAKKFLKAYGSMEGLFENIHELKGKMKEKVEANQELGLLSKKLATIMLDVPVKFDEKDFEMCDPDIEAVKTIFQDLEFRRLTENFLKTFAAEDTQATAETTSKTEEKAKPKTTSTAGAGQFSLFGGDVNEADTETSSASH</sequence>
<dbReference type="GO" id="GO:0003677">
    <property type="term" value="F:DNA binding"/>
    <property type="evidence" value="ECO:0007669"/>
    <property type="project" value="UniProtKB-KW"/>
</dbReference>
<feature type="non-terminal residue" evidence="6">
    <location>
        <position position="344"/>
    </location>
</feature>
<dbReference type="GO" id="GO:0008409">
    <property type="term" value="F:5'-3' exonuclease activity"/>
    <property type="evidence" value="ECO:0007669"/>
    <property type="project" value="InterPro"/>
</dbReference>
<dbReference type="InterPro" id="IPR038969">
    <property type="entry name" value="FEN"/>
</dbReference>
<dbReference type="Gene3D" id="1.10.150.20">
    <property type="entry name" value="5' to 3' exonuclease, C-terminal subdomain"/>
    <property type="match status" value="1"/>
</dbReference>
<accession>A0A5C7AD57</accession>
<dbReference type="SUPFAM" id="SSF88723">
    <property type="entry name" value="PIN domain-like"/>
    <property type="match status" value="1"/>
</dbReference>
<keyword evidence="3" id="KW-0238">DNA-binding</keyword>
<keyword evidence="1" id="KW-0540">Nuclease</keyword>
<feature type="region of interest" description="Disordered" evidence="4">
    <location>
        <begin position="299"/>
        <end position="344"/>
    </location>
</feature>
<evidence type="ECO:0000256" key="4">
    <source>
        <dbReference type="SAM" id="MobiDB-lite"/>
    </source>
</evidence>
<gene>
    <name evidence="6" type="ORF">FUA26_15615</name>
</gene>
<dbReference type="CDD" id="cd09898">
    <property type="entry name" value="H3TH_53EXO"/>
    <property type="match status" value="1"/>
</dbReference>
<dbReference type="EMBL" id="VOSC01000033">
    <property type="protein sequence ID" value="TXE06391.1"/>
    <property type="molecule type" value="Genomic_DNA"/>
</dbReference>
<dbReference type="InterPro" id="IPR020045">
    <property type="entry name" value="DNA_polI_H3TH"/>
</dbReference>
<evidence type="ECO:0000259" key="5">
    <source>
        <dbReference type="SMART" id="SM00475"/>
    </source>
</evidence>